<evidence type="ECO:0000313" key="3">
    <source>
        <dbReference type="Proteomes" id="UP000319296"/>
    </source>
</evidence>
<comment type="caution">
    <text evidence="2">The sequence shown here is derived from an EMBL/GenBank/DDBJ whole genome shotgun (WGS) entry which is preliminary data.</text>
</comment>
<feature type="transmembrane region" description="Helical" evidence="1">
    <location>
        <begin position="52"/>
        <end position="73"/>
    </location>
</feature>
<accession>A0A519BNS5</accession>
<dbReference type="EMBL" id="SGBB01000004">
    <property type="protein sequence ID" value="RZD18921.1"/>
    <property type="molecule type" value="Genomic_DNA"/>
</dbReference>
<reference evidence="2 3" key="1">
    <citation type="journal article" date="2019" name="ISME J.">
        <title>Insights into ecological role of a new deltaproteobacterial order Candidatus Acidulodesulfobacterales by metagenomics and metatranscriptomics.</title>
        <authorList>
            <person name="Tan S."/>
            <person name="Liu J."/>
            <person name="Fang Y."/>
            <person name="Hedlund B.P."/>
            <person name="Lian Z.H."/>
            <person name="Huang L.Y."/>
            <person name="Li J.T."/>
            <person name="Huang L.N."/>
            <person name="Li W.J."/>
            <person name="Jiang H.C."/>
            <person name="Dong H.L."/>
            <person name="Shu W.S."/>
        </authorList>
    </citation>
    <scope>NUCLEOTIDE SEQUENCE [LARGE SCALE GENOMIC DNA]</scope>
    <source>
        <strain evidence="2">AP1</strain>
    </source>
</reference>
<dbReference type="AlphaFoldDB" id="A0A519BNS5"/>
<evidence type="ECO:0000313" key="2">
    <source>
        <dbReference type="EMBL" id="RZD18921.1"/>
    </source>
</evidence>
<sequence length="207" mass="24604">MSDFKIDDFHKIIDDNYGDGNDIDLLDMDNSFKKINNTKINNNRKNKKQQKIIILVYIFVLIIIWFAFFINYVTSNKIIAKYNKELSSLSIHIKNNSVFLDKLKNNLHFFKNIKYNQINISNLLYTVSIHKFPKSKLRSIIVKDGRVYLRLIIYKKNFLNSLNNLTGYKVYLNMNKNKIFTGRFKINYLIRVGKDKFKTLLVSKNKK</sequence>
<keyword evidence="1" id="KW-0472">Membrane</keyword>
<keyword evidence="1" id="KW-1133">Transmembrane helix</keyword>
<dbReference type="Proteomes" id="UP000319296">
    <property type="component" value="Unassembled WGS sequence"/>
</dbReference>
<name>A0A519BNS5_9DELT</name>
<organism evidence="2 3">
    <name type="scientific">Candidatus Acididesulfobacter diazotrophicus</name>
    <dbReference type="NCBI Taxonomy" id="2597226"/>
    <lineage>
        <taxon>Bacteria</taxon>
        <taxon>Deltaproteobacteria</taxon>
        <taxon>Candidatus Acidulodesulfobacterales</taxon>
        <taxon>Candidatus Acididesulfobacter</taxon>
    </lineage>
</organism>
<protein>
    <submittedName>
        <fullName evidence="2">Uncharacterized protein</fullName>
    </submittedName>
</protein>
<proteinExistence type="predicted"/>
<gene>
    <name evidence="2" type="ORF">EVG15_03665</name>
</gene>
<evidence type="ECO:0000256" key="1">
    <source>
        <dbReference type="SAM" id="Phobius"/>
    </source>
</evidence>
<keyword evidence="1" id="KW-0812">Transmembrane</keyword>